<dbReference type="InterPro" id="IPR006816">
    <property type="entry name" value="ELMO_dom"/>
</dbReference>
<reference evidence="2" key="1">
    <citation type="submission" date="2022-11" db="UniProtKB">
        <authorList>
            <consortium name="EnsemblMetazoa"/>
        </authorList>
    </citation>
    <scope>IDENTIFICATION</scope>
</reference>
<dbReference type="EnsemblMetazoa" id="XM_038207430.1">
    <property type="protein sequence ID" value="XP_038063358.1"/>
    <property type="gene ID" value="LOC119734057"/>
</dbReference>
<keyword evidence="3" id="KW-1185">Reference proteome</keyword>
<dbReference type="Proteomes" id="UP000887568">
    <property type="component" value="Unplaced"/>
</dbReference>
<dbReference type="AlphaFoldDB" id="A0A914AI16"/>
<dbReference type="RefSeq" id="XP_038063357.1">
    <property type="nucleotide sequence ID" value="XM_038207429.1"/>
</dbReference>
<proteinExistence type="predicted"/>
<dbReference type="GO" id="GO:0005096">
    <property type="term" value="F:GTPase activator activity"/>
    <property type="evidence" value="ECO:0007669"/>
    <property type="project" value="TreeGrafter"/>
</dbReference>
<organism evidence="2 3">
    <name type="scientific">Patiria miniata</name>
    <name type="common">Bat star</name>
    <name type="synonym">Asterina miniata</name>
    <dbReference type="NCBI Taxonomy" id="46514"/>
    <lineage>
        <taxon>Eukaryota</taxon>
        <taxon>Metazoa</taxon>
        <taxon>Echinodermata</taxon>
        <taxon>Eleutherozoa</taxon>
        <taxon>Asterozoa</taxon>
        <taxon>Asteroidea</taxon>
        <taxon>Valvatacea</taxon>
        <taxon>Valvatida</taxon>
        <taxon>Asterinidae</taxon>
        <taxon>Patiria</taxon>
    </lineage>
</organism>
<name>A0A914AI16_PATMI</name>
<evidence type="ECO:0000313" key="2">
    <source>
        <dbReference type="EnsemblMetazoa" id="XP_038063357.1"/>
    </source>
</evidence>
<dbReference type="EnsemblMetazoa" id="XM_038207429.1">
    <property type="protein sequence ID" value="XP_038063357.1"/>
    <property type="gene ID" value="LOC119734057"/>
</dbReference>
<evidence type="ECO:0000259" key="1">
    <source>
        <dbReference type="PROSITE" id="PS51335"/>
    </source>
</evidence>
<dbReference type="PROSITE" id="PS51335">
    <property type="entry name" value="ELMO"/>
    <property type="match status" value="1"/>
</dbReference>
<dbReference type="InterPro" id="IPR050868">
    <property type="entry name" value="ELMO_domain-containing"/>
</dbReference>
<accession>A0A914AI16</accession>
<dbReference type="PANTHER" id="PTHR12771:SF51">
    <property type="entry name" value="LD01482P"/>
    <property type="match status" value="1"/>
</dbReference>
<dbReference type="Pfam" id="PF04727">
    <property type="entry name" value="ELMO_CED12"/>
    <property type="match status" value="1"/>
</dbReference>
<dbReference type="OMA" id="PRCRQIE"/>
<sequence>MLFGWLYAYFAWLYQRMFKWVIRVLTGSHELQRLCSGDQLDSKKTKKIESSLRNSKCGALRRVIEEDDVNINDAVKGIAAVKGIDVSKNPDFVPSLKRCLEQICGYRNLFAEVEAVRKQAYQSTRQDHEEKLIKLWNLLMPDTQLEGRISKQWGTIGFQGDDPATDFRGMGMLGLLNLIYFAETYNKAARHVLSHSHHPQFGYSYAVVGINMTSTAYHLLQDGALKTHLYNHVRGKPSLEDFHRIYCHVFFNFDKFWLAEKPRDIMEFSRVRDKYEDTLRKDLRKATTVLKCDFVTDD</sequence>
<dbReference type="OrthoDB" id="67155at2759"/>
<dbReference type="PANTHER" id="PTHR12771">
    <property type="entry name" value="ENGULFMENT AND CELL MOTILITY"/>
    <property type="match status" value="1"/>
</dbReference>
<dbReference type="RefSeq" id="XP_038063358.1">
    <property type="nucleotide sequence ID" value="XM_038207430.1"/>
</dbReference>
<protein>
    <recommendedName>
        <fullName evidence="1">ELMO domain-containing protein</fullName>
    </recommendedName>
</protein>
<dbReference type="GeneID" id="119734057"/>
<evidence type="ECO:0000313" key="3">
    <source>
        <dbReference type="Proteomes" id="UP000887568"/>
    </source>
</evidence>
<feature type="domain" description="ELMO" evidence="1">
    <location>
        <begin position="127"/>
        <end position="283"/>
    </location>
</feature>